<feature type="transmembrane region" description="Helical" evidence="2">
    <location>
        <begin position="62"/>
        <end position="79"/>
    </location>
</feature>
<evidence type="ECO:0000313" key="4">
    <source>
        <dbReference type="Proteomes" id="UP001597102"/>
    </source>
</evidence>
<dbReference type="RefSeq" id="WP_379087417.1">
    <property type="nucleotide sequence ID" value="NZ_JBHTJO010000001.1"/>
</dbReference>
<feature type="coiled-coil region" evidence="1">
    <location>
        <begin position="3"/>
        <end position="30"/>
    </location>
</feature>
<reference evidence="4" key="1">
    <citation type="journal article" date="2019" name="Int. J. Syst. Evol. Microbiol.">
        <title>The Global Catalogue of Microorganisms (GCM) 10K type strain sequencing project: providing services to taxonomists for standard genome sequencing and annotation.</title>
        <authorList>
            <consortium name="The Broad Institute Genomics Platform"/>
            <consortium name="The Broad Institute Genome Sequencing Center for Infectious Disease"/>
            <person name="Wu L."/>
            <person name="Ma J."/>
        </authorList>
    </citation>
    <scope>NUCLEOTIDE SEQUENCE [LARGE SCALE GENOMIC DNA]</scope>
    <source>
        <strain evidence="4">CCUG 61697</strain>
    </source>
</reference>
<keyword evidence="2" id="KW-0812">Transmembrane</keyword>
<evidence type="ECO:0000256" key="1">
    <source>
        <dbReference type="SAM" id="Coils"/>
    </source>
</evidence>
<dbReference type="EMBL" id="JBHTJO010000001">
    <property type="protein sequence ID" value="MFD0986737.1"/>
    <property type="molecule type" value="Genomic_DNA"/>
</dbReference>
<keyword evidence="2" id="KW-0472">Membrane</keyword>
<evidence type="ECO:0000313" key="3">
    <source>
        <dbReference type="EMBL" id="MFD0986737.1"/>
    </source>
</evidence>
<gene>
    <name evidence="3" type="ORF">ACFQ2F_06460</name>
</gene>
<accession>A0ABW3J8E3</accession>
<evidence type="ECO:0000256" key="2">
    <source>
        <dbReference type="SAM" id="Phobius"/>
    </source>
</evidence>
<keyword evidence="2" id="KW-1133">Transmembrane helix</keyword>
<comment type="caution">
    <text evidence="3">The sequence shown here is derived from an EMBL/GenBank/DDBJ whole genome shotgun (WGS) entry which is preliminary data.</text>
</comment>
<keyword evidence="4" id="KW-1185">Reference proteome</keyword>
<organism evidence="3 4">
    <name type="scientific">Methyloligella solikamskensis</name>
    <dbReference type="NCBI Taxonomy" id="1177756"/>
    <lineage>
        <taxon>Bacteria</taxon>
        <taxon>Pseudomonadati</taxon>
        <taxon>Pseudomonadota</taxon>
        <taxon>Alphaproteobacteria</taxon>
        <taxon>Hyphomicrobiales</taxon>
        <taxon>Hyphomicrobiaceae</taxon>
        <taxon>Methyloligella</taxon>
    </lineage>
</organism>
<dbReference type="Proteomes" id="UP001597102">
    <property type="component" value="Unassembled WGS sequence"/>
</dbReference>
<protein>
    <submittedName>
        <fullName evidence="3">Uncharacterized protein</fullName>
    </submittedName>
</protein>
<sequence length="131" mass="15040">MYETERQAEIEEIERELQILRRRYANLDRAGKRMRIMTYLFALGFGGIVIASLLSIDLLGGGIVLIVILPIAFALWIFWRRLEPPQRWIDVACTAWGVGAWGEGPGRTEAMAIEDMVAERMERLARLRGNY</sequence>
<proteinExistence type="predicted"/>
<keyword evidence="1" id="KW-0175">Coiled coil</keyword>
<name>A0ABW3J8E3_9HYPH</name>
<feature type="transmembrane region" description="Helical" evidence="2">
    <location>
        <begin position="36"/>
        <end position="56"/>
    </location>
</feature>